<dbReference type="RefSeq" id="WP_199383217.1">
    <property type="nucleotide sequence ID" value="NZ_JAEMHM010000004.1"/>
</dbReference>
<gene>
    <name evidence="2" type="ORF">JFN93_06665</name>
</gene>
<reference evidence="2" key="1">
    <citation type="submission" date="2020-12" db="EMBL/GenBank/DDBJ databases">
        <title>Geomonas sp. Red875, isolated from river sediment.</title>
        <authorList>
            <person name="Xu Z."/>
            <person name="Zhang Z."/>
            <person name="Masuda Y."/>
            <person name="Itoh H."/>
            <person name="Senoo K."/>
        </authorList>
    </citation>
    <scope>NUCLEOTIDE SEQUENCE</scope>
    <source>
        <strain evidence="2">Red875</strain>
    </source>
</reference>
<evidence type="ECO:0000313" key="2">
    <source>
        <dbReference type="EMBL" id="MBJ6724384.1"/>
    </source>
</evidence>
<feature type="domain" description="SsuA/THI5-like" evidence="1">
    <location>
        <begin position="51"/>
        <end position="278"/>
    </location>
</feature>
<comment type="caution">
    <text evidence="2">The sequence shown here is derived from an EMBL/GenBank/DDBJ whole genome shotgun (WGS) entry which is preliminary data.</text>
</comment>
<dbReference type="Gene3D" id="3.40.190.10">
    <property type="entry name" value="Periplasmic binding protein-like II"/>
    <property type="match status" value="2"/>
</dbReference>
<dbReference type="AlphaFoldDB" id="A0A8J7IPM9"/>
<proteinExistence type="predicted"/>
<evidence type="ECO:0000313" key="3">
    <source>
        <dbReference type="Proteomes" id="UP000636888"/>
    </source>
</evidence>
<evidence type="ECO:0000259" key="1">
    <source>
        <dbReference type="Pfam" id="PF09084"/>
    </source>
</evidence>
<keyword evidence="3" id="KW-1185">Reference proteome</keyword>
<sequence>MIGNKRRVVAVLAGLAVLAGFGGLVLQHEAQAKPEKDLFVIKTWTRKDCSVTPWTVADRLGFLAEEGIRLEYTGETQPALQIPSILRGNNDVGTFHPNTIAVAKAGGAQVTGVLQGGLEPTDPKIPEKLRHMFWYVNPQKHREIKRFSDLKKIPGKIKISTITKNVCADFETNLLADKYGIPRSKFEWVTMPDVQAIQALKQGLVDISEVHPPFYKGMHDAGAHKVADTFETGLGASAGLTYYIFRDDFIRKHPQQVAAFTRAMTKAQRWANANPLKAQKLTEEAIGVPVTGNHWYSEVTRIDEKLSAPWIRDLETNRVIPKGKVTTANLVTHDIEKINLQVLAERSKK</sequence>
<accession>A0A8J7IPM9</accession>
<name>A0A8J7IPM9_9BACT</name>
<dbReference type="SUPFAM" id="SSF53850">
    <property type="entry name" value="Periplasmic binding protein-like II"/>
    <property type="match status" value="1"/>
</dbReference>
<dbReference type="EMBL" id="JAEMHM010000004">
    <property type="protein sequence ID" value="MBJ6724384.1"/>
    <property type="molecule type" value="Genomic_DNA"/>
</dbReference>
<dbReference type="InterPro" id="IPR015168">
    <property type="entry name" value="SsuA/THI5"/>
</dbReference>
<protein>
    <submittedName>
        <fullName evidence="2">ABC transporter substrate-binding protein</fullName>
    </submittedName>
</protein>
<dbReference type="Pfam" id="PF09084">
    <property type="entry name" value="NMT1"/>
    <property type="match status" value="1"/>
</dbReference>
<dbReference type="PANTHER" id="PTHR30024">
    <property type="entry name" value="ALIPHATIC SULFONATES-BINDING PROTEIN-RELATED"/>
    <property type="match status" value="1"/>
</dbReference>
<dbReference type="Proteomes" id="UP000636888">
    <property type="component" value="Unassembled WGS sequence"/>
</dbReference>
<organism evidence="2 3">
    <name type="scientific">Geomesophilobacter sediminis</name>
    <dbReference type="NCBI Taxonomy" id="2798584"/>
    <lineage>
        <taxon>Bacteria</taxon>
        <taxon>Pseudomonadati</taxon>
        <taxon>Thermodesulfobacteriota</taxon>
        <taxon>Desulfuromonadia</taxon>
        <taxon>Geobacterales</taxon>
        <taxon>Geobacteraceae</taxon>
        <taxon>Geomesophilobacter</taxon>
    </lineage>
</organism>